<dbReference type="RefSeq" id="WP_174880481.1">
    <property type="nucleotide sequence ID" value="NZ_CADEPK010000197.1"/>
</dbReference>
<dbReference type="InterPro" id="IPR009061">
    <property type="entry name" value="DNA-bd_dom_put_sf"/>
</dbReference>
<dbReference type="Proteomes" id="UP001232245">
    <property type="component" value="Unassembled WGS sequence"/>
</dbReference>
<dbReference type="SMART" id="SM00422">
    <property type="entry name" value="HTH_MERR"/>
    <property type="match status" value="1"/>
</dbReference>
<dbReference type="InterPro" id="IPR000551">
    <property type="entry name" value="MerR-type_HTH_dom"/>
</dbReference>
<dbReference type="InterPro" id="IPR047057">
    <property type="entry name" value="MerR_fam"/>
</dbReference>
<name>A0ABT9Z0E3_9BACI</name>
<protein>
    <submittedName>
        <fullName evidence="4">DNA-binding transcriptional MerR regulator</fullName>
    </submittedName>
</protein>
<dbReference type="PROSITE" id="PS00552">
    <property type="entry name" value="HTH_MERR_1"/>
    <property type="match status" value="1"/>
</dbReference>
<accession>A0ABT9Z0E3</accession>
<dbReference type="SUPFAM" id="SSF55136">
    <property type="entry name" value="Probable bacterial effector-binding domain"/>
    <property type="match status" value="1"/>
</dbReference>
<dbReference type="PROSITE" id="PS50937">
    <property type="entry name" value="HTH_MERR_2"/>
    <property type="match status" value="1"/>
</dbReference>
<dbReference type="Gene3D" id="3.20.80.10">
    <property type="entry name" value="Regulatory factor, effector binding domain"/>
    <property type="match status" value="1"/>
</dbReference>
<keyword evidence="1 4" id="KW-0238">DNA-binding</keyword>
<feature type="coiled-coil region" evidence="2">
    <location>
        <begin position="85"/>
        <end position="112"/>
    </location>
</feature>
<dbReference type="Gene3D" id="1.10.1660.10">
    <property type="match status" value="1"/>
</dbReference>
<dbReference type="PANTHER" id="PTHR30204">
    <property type="entry name" value="REDOX-CYCLING DRUG-SENSING TRANSCRIPTIONAL ACTIVATOR SOXR"/>
    <property type="match status" value="1"/>
</dbReference>
<dbReference type="Pfam" id="PF13411">
    <property type="entry name" value="MerR_1"/>
    <property type="match status" value="1"/>
</dbReference>
<comment type="caution">
    <text evidence="4">The sequence shown here is derived from an EMBL/GenBank/DDBJ whole genome shotgun (WGS) entry which is preliminary data.</text>
</comment>
<keyword evidence="5" id="KW-1185">Reference proteome</keyword>
<gene>
    <name evidence="4" type="ORF">J2S02_002060</name>
</gene>
<proteinExistence type="predicted"/>
<dbReference type="SUPFAM" id="SSF46955">
    <property type="entry name" value="Putative DNA-binding domain"/>
    <property type="match status" value="1"/>
</dbReference>
<organism evidence="4 5">
    <name type="scientific">Metabacillus niabensis</name>
    <dbReference type="NCBI Taxonomy" id="324854"/>
    <lineage>
        <taxon>Bacteria</taxon>
        <taxon>Bacillati</taxon>
        <taxon>Bacillota</taxon>
        <taxon>Bacilli</taxon>
        <taxon>Bacillales</taxon>
        <taxon>Bacillaceae</taxon>
        <taxon>Metabacillus</taxon>
    </lineage>
</organism>
<evidence type="ECO:0000256" key="1">
    <source>
        <dbReference type="ARBA" id="ARBA00023125"/>
    </source>
</evidence>
<dbReference type="InterPro" id="IPR011256">
    <property type="entry name" value="Reg_factor_effector_dom_sf"/>
</dbReference>
<evidence type="ECO:0000259" key="3">
    <source>
        <dbReference type="PROSITE" id="PS50937"/>
    </source>
</evidence>
<evidence type="ECO:0000313" key="4">
    <source>
        <dbReference type="EMBL" id="MDQ0225716.1"/>
    </source>
</evidence>
<evidence type="ECO:0000313" key="5">
    <source>
        <dbReference type="Proteomes" id="UP001232245"/>
    </source>
</evidence>
<keyword evidence="2" id="KW-0175">Coiled coil</keyword>
<sequence>MNNLTSKGYFSTAEFAKLIGVTKHTLFHYDKMGVFSPEVKLDNDYRLYSYTQIDAFLVISTLKELGMSLKEIKNYLDKRNPEDFILLLEEKEKEMEEKIEKLMQMKKHISNKASLTRESLSIRENHIFITTEEEEWMLVTNLLEAEDTRDMGILISNHISNCKNQGLFTPSSIGHIIHIHDVKAKDYLKYSYLFTKISHNKDEKKIHLKSAGKYLNIFHKNGFFSTSKAYENLLEYAQKNNLTLDSYFYEDIILDELSVNSYDDYTLKICIRILS</sequence>
<evidence type="ECO:0000256" key="2">
    <source>
        <dbReference type="SAM" id="Coils"/>
    </source>
</evidence>
<dbReference type="EMBL" id="JAUSTZ010000003">
    <property type="protein sequence ID" value="MDQ0225716.1"/>
    <property type="molecule type" value="Genomic_DNA"/>
</dbReference>
<dbReference type="PANTHER" id="PTHR30204:SF85">
    <property type="entry name" value="MULTIDRUG-EFFLUX TRANSPORTER 2 REGULATOR"/>
    <property type="match status" value="1"/>
</dbReference>
<reference evidence="4 5" key="1">
    <citation type="submission" date="2023-07" db="EMBL/GenBank/DDBJ databases">
        <title>Genomic Encyclopedia of Type Strains, Phase IV (KMG-IV): sequencing the most valuable type-strain genomes for metagenomic binning, comparative biology and taxonomic classification.</title>
        <authorList>
            <person name="Goeker M."/>
        </authorList>
    </citation>
    <scope>NUCLEOTIDE SEQUENCE [LARGE SCALE GENOMIC DNA]</scope>
    <source>
        <strain evidence="4 5">DSM 17723</strain>
    </source>
</reference>
<feature type="domain" description="HTH merR-type" evidence="3">
    <location>
        <begin position="9"/>
        <end position="78"/>
    </location>
</feature>
<dbReference type="GO" id="GO:0003677">
    <property type="term" value="F:DNA binding"/>
    <property type="evidence" value="ECO:0007669"/>
    <property type="project" value="UniProtKB-KW"/>
</dbReference>